<sequence length="117" mass="12447">MMGKVYYHHVTTKESRWEPPPEFLDMQAKVKAEEAAAAAKAVAAMTSSSLAGMVPPAALASILPATLPTVVNIATPDIRSPMTPGSNENSSSALDQAMAATLASIEMPKPERKRRKQ</sequence>
<dbReference type="Gene3D" id="2.20.70.10">
    <property type="match status" value="1"/>
</dbReference>
<dbReference type="AlphaFoldDB" id="A0A811VF07"/>
<dbReference type="EMBL" id="CAJHJT010000056">
    <property type="protein sequence ID" value="CAD7012809.1"/>
    <property type="molecule type" value="Genomic_DNA"/>
</dbReference>
<accession>A0A811VF07</accession>
<feature type="domain" description="WW" evidence="2">
    <location>
        <begin position="1"/>
        <end position="22"/>
    </location>
</feature>
<dbReference type="Proteomes" id="UP000606786">
    <property type="component" value="Unassembled WGS sequence"/>
</dbReference>
<proteinExistence type="predicted"/>
<feature type="region of interest" description="Disordered" evidence="1">
    <location>
        <begin position="77"/>
        <end position="117"/>
    </location>
</feature>
<evidence type="ECO:0000259" key="2">
    <source>
        <dbReference type="PROSITE" id="PS50020"/>
    </source>
</evidence>
<reference evidence="3" key="1">
    <citation type="submission" date="2020-11" db="EMBL/GenBank/DDBJ databases">
        <authorList>
            <person name="Whitehead M."/>
        </authorList>
    </citation>
    <scope>NUCLEOTIDE SEQUENCE</scope>
    <source>
        <strain evidence="3">EGII</strain>
    </source>
</reference>
<dbReference type="CDD" id="cd00201">
    <property type="entry name" value="WW"/>
    <property type="match status" value="1"/>
</dbReference>
<protein>
    <submittedName>
        <fullName evidence="3">(Mediterranean fruit fly) hypothetical protein</fullName>
    </submittedName>
</protein>
<evidence type="ECO:0000313" key="4">
    <source>
        <dbReference type="Proteomes" id="UP000606786"/>
    </source>
</evidence>
<gene>
    <name evidence="3" type="ORF">CCAP1982_LOCUS20909</name>
</gene>
<dbReference type="Pfam" id="PF00397">
    <property type="entry name" value="WW"/>
    <property type="match status" value="1"/>
</dbReference>
<dbReference type="SUPFAM" id="SSF51045">
    <property type="entry name" value="WW domain"/>
    <property type="match status" value="1"/>
</dbReference>
<dbReference type="InterPro" id="IPR001202">
    <property type="entry name" value="WW_dom"/>
</dbReference>
<feature type="compositionally biased region" description="Polar residues" evidence="1">
    <location>
        <begin position="83"/>
        <end position="94"/>
    </location>
</feature>
<organism evidence="3 4">
    <name type="scientific">Ceratitis capitata</name>
    <name type="common">Mediterranean fruit fly</name>
    <name type="synonym">Tephritis capitata</name>
    <dbReference type="NCBI Taxonomy" id="7213"/>
    <lineage>
        <taxon>Eukaryota</taxon>
        <taxon>Metazoa</taxon>
        <taxon>Ecdysozoa</taxon>
        <taxon>Arthropoda</taxon>
        <taxon>Hexapoda</taxon>
        <taxon>Insecta</taxon>
        <taxon>Pterygota</taxon>
        <taxon>Neoptera</taxon>
        <taxon>Endopterygota</taxon>
        <taxon>Diptera</taxon>
        <taxon>Brachycera</taxon>
        <taxon>Muscomorpha</taxon>
        <taxon>Tephritoidea</taxon>
        <taxon>Tephritidae</taxon>
        <taxon>Ceratitis</taxon>
        <taxon>Ceratitis</taxon>
    </lineage>
</organism>
<comment type="caution">
    <text evidence="3">The sequence shown here is derived from an EMBL/GenBank/DDBJ whole genome shotgun (WGS) entry which is preliminary data.</text>
</comment>
<evidence type="ECO:0000256" key="1">
    <source>
        <dbReference type="SAM" id="MobiDB-lite"/>
    </source>
</evidence>
<name>A0A811VF07_CERCA</name>
<evidence type="ECO:0000313" key="3">
    <source>
        <dbReference type="EMBL" id="CAD7012809.1"/>
    </source>
</evidence>
<keyword evidence="4" id="KW-1185">Reference proteome</keyword>
<dbReference type="OrthoDB" id="187617at2759"/>
<dbReference type="PROSITE" id="PS50020">
    <property type="entry name" value="WW_DOMAIN_2"/>
    <property type="match status" value="1"/>
</dbReference>
<dbReference type="InterPro" id="IPR036020">
    <property type="entry name" value="WW_dom_sf"/>
</dbReference>